<keyword evidence="5" id="KW-0131">Cell cycle</keyword>
<evidence type="ECO:0000256" key="1">
    <source>
        <dbReference type="ARBA" id="ARBA00004906"/>
    </source>
</evidence>
<dbReference type="Proteomes" id="UP000075886">
    <property type="component" value="Unassembled WGS sequence"/>
</dbReference>
<dbReference type="GO" id="GO:0005680">
    <property type="term" value="C:anaphase-promoting complex"/>
    <property type="evidence" value="ECO:0007669"/>
    <property type="project" value="InterPro"/>
</dbReference>
<keyword evidence="4" id="KW-0498">Mitosis</keyword>
<dbReference type="GO" id="GO:0090266">
    <property type="term" value="P:regulation of mitotic cell cycle spindle assembly checkpoint"/>
    <property type="evidence" value="ECO:0007669"/>
    <property type="project" value="InterPro"/>
</dbReference>
<accession>A0A182QNZ5</accession>
<proteinExistence type="inferred from homology"/>
<comment type="pathway">
    <text evidence="1">Protein modification; protein ubiquitination.</text>
</comment>
<dbReference type="PANTHER" id="PTHR22526:SF2">
    <property type="entry name" value="ANAPHASE PROMOTING COMPLEX C SUBUNIT 15, PSEUDOGENE-RELATED"/>
    <property type="match status" value="1"/>
</dbReference>
<dbReference type="AlphaFoldDB" id="A0A182QNZ5"/>
<evidence type="ECO:0000313" key="7">
    <source>
        <dbReference type="EnsemblMetazoa" id="AFAF013992-PA"/>
    </source>
</evidence>
<dbReference type="GO" id="GO:0051301">
    <property type="term" value="P:cell division"/>
    <property type="evidence" value="ECO:0007669"/>
    <property type="project" value="UniProtKB-KW"/>
</dbReference>
<reference evidence="8" key="1">
    <citation type="submission" date="2014-01" db="EMBL/GenBank/DDBJ databases">
        <title>The Genome Sequence of Anopheles farauti FAR1 (V2).</title>
        <authorList>
            <consortium name="The Broad Institute Genomics Platform"/>
            <person name="Neafsey D.E."/>
            <person name="Besansky N."/>
            <person name="Howell P."/>
            <person name="Walton C."/>
            <person name="Young S.K."/>
            <person name="Zeng Q."/>
            <person name="Gargeya S."/>
            <person name="Fitzgerald M."/>
            <person name="Haas B."/>
            <person name="Abouelleil A."/>
            <person name="Allen A.W."/>
            <person name="Alvarado L."/>
            <person name="Arachchi H.M."/>
            <person name="Berlin A.M."/>
            <person name="Chapman S.B."/>
            <person name="Gainer-Dewar J."/>
            <person name="Goldberg J."/>
            <person name="Griggs A."/>
            <person name="Gujja S."/>
            <person name="Hansen M."/>
            <person name="Howarth C."/>
            <person name="Imamovic A."/>
            <person name="Ireland A."/>
            <person name="Larimer J."/>
            <person name="McCowan C."/>
            <person name="Murphy C."/>
            <person name="Pearson M."/>
            <person name="Poon T.W."/>
            <person name="Priest M."/>
            <person name="Roberts A."/>
            <person name="Saif S."/>
            <person name="Shea T."/>
            <person name="Sisk P."/>
            <person name="Sykes S."/>
            <person name="Wortman J."/>
            <person name="Nusbaum C."/>
            <person name="Birren B."/>
        </authorList>
    </citation>
    <scope>NUCLEOTIDE SEQUENCE [LARGE SCALE GENOMIC DNA]</scope>
    <source>
        <strain evidence="8">FAR1</strain>
    </source>
</reference>
<evidence type="ECO:0000256" key="3">
    <source>
        <dbReference type="ARBA" id="ARBA00022618"/>
    </source>
</evidence>
<evidence type="ECO:0000256" key="5">
    <source>
        <dbReference type="ARBA" id="ARBA00023306"/>
    </source>
</evidence>
<feature type="region of interest" description="Disordered" evidence="6">
    <location>
        <begin position="55"/>
        <end position="102"/>
    </location>
</feature>
<evidence type="ECO:0000313" key="8">
    <source>
        <dbReference type="Proteomes" id="UP000075886"/>
    </source>
</evidence>
<dbReference type="Pfam" id="PF15243">
    <property type="entry name" value="ANAPC15"/>
    <property type="match status" value="1"/>
</dbReference>
<sequence>MIPFFPSVRPTSAYSFGLSVDETYDDDAEVNALETEHTEWLNRITLIGQELIPIGKNSNEQHMENMDTEDEDANDESDDSDNSDEDDDDMDELNNTRGNLTDRLAGVAAGYIEDELQANETL</sequence>
<keyword evidence="3" id="KW-0132">Cell division</keyword>
<evidence type="ECO:0008006" key="9">
    <source>
        <dbReference type="Google" id="ProtNLM"/>
    </source>
</evidence>
<evidence type="ECO:0000256" key="6">
    <source>
        <dbReference type="SAM" id="MobiDB-lite"/>
    </source>
</evidence>
<dbReference type="InterPro" id="IPR026182">
    <property type="entry name" value="ANAPC15"/>
</dbReference>
<reference evidence="7" key="2">
    <citation type="submission" date="2020-05" db="UniProtKB">
        <authorList>
            <consortium name="EnsemblMetazoa"/>
        </authorList>
    </citation>
    <scope>IDENTIFICATION</scope>
    <source>
        <strain evidence="7">FAR1</strain>
    </source>
</reference>
<comment type="similarity">
    <text evidence="2">Belongs to the APC15 family.</text>
</comment>
<dbReference type="VEuPathDB" id="VectorBase:AFAF013992"/>
<name>A0A182QNZ5_9DIPT</name>
<dbReference type="EMBL" id="AXCN02000553">
    <property type="status" value="NOT_ANNOTATED_CDS"/>
    <property type="molecule type" value="Genomic_DNA"/>
</dbReference>
<evidence type="ECO:0000256" key="4">
    <source>
        <dbReference type="ARBA" id="ARBA00022776"/>
    </source>
</evidence>
<evidence type="ECO:0000256" key="2">
    <source>
        <dbReference type="ARBA" id="ARBA00009618"/>
    </source>
</evidence>
<protein>
    <recommendedName>
        <fullName evidence="9">Anaphase-promoting complex subunit 15</fullName>
    </recommendedName>
</protein>
<keyword evidence="8" id="KW-1185">Reference proteome</keyword>
<dbReference type="EnsemblMetazoa" id="AFAF013992-RA">
    <property type="protein sequence ID" value="AFAF013992-PA"/>
    <property type="gene ID" value="AFAF013992"/>
</dbReference>
<feature type="compositionally biased region" description="Acidic residues" evidence="6">
    <location>
        <begin position="66"/>
        <end position="92"/>
    </location>
</feature>
<dbReference type="PANTHER" id="PTHR22526">
    <property type="entry name" value="ANAPHASE PROMOTING COMPLEX C SUBUNIT 15, PSEUDOGENE-RELATED"/>
    <property type="match status" value="1"/>
</dbReference>
<organism evidence="7 8">
    <name type="scientific">Anopheles farauti</name>
    <dbReference type="NCBI Taxonomy" id="69004"/>
    <lineage>
        <taxon>Eukaryota</taxon>
        <taxon>Metazoa</taxon>
        <taxon>Ecdysozoa</taxon>
        <taxon>Arthropoda</taxon>
        <taxon>Hexapoda</taxon>
        <taxon>Insecta</taxon>
        <taxon>Pterygota</taxon>
        <taxon>Neoptera</taxon>
        <taxon>Endopterygota</taxon>
        <taxon>Diptera</taxon>
        <taxon>Nematocera</taxon>
        <taxon>Culicoidea</taxon>
        <taxon>Culicidae</taxon>
        <taxon>Anophelinae</taxon>
        <taxon>Anopheles</taxon>
    </lineage>
</organism>
<dbReference type="STRING" id="69004.A0A182QNZ5"/>